<protein>
    <submittedName>
        <fullName evidence="2">Uncharacterized protein</fullName>
    </submittedName>
</protein>
<reference evidence="2" key="1">
    <citation type="submission" date="2023-10" db="EMBL/GenBank/DDBJ databases">
        <title>Genome assembly of Pristionchus species.</title>
        <authorList>
            <person name="Yoshida K."/>
            <person name="Sommer R.J."/>
        </authorList>
    </citation>
    <scope>NUCLEOTIDE SEQUENCE</scope>
    <source>
        <strain evidence="2">RS5133</strain>
    </source>
</reference>
<keyword evidence="1" id="KW-0812">Transmembrane</keyword>
<dbReference type="EMBL" id="BTSY01000004">
    <property type="protein sequence ID" value="GMT23315.1"/>
    <property type="molecule type" value="Genomic_DNA"/>
</dbReference>
<dbReference type="AlphaFoldDB" id="A0AAV5VUX2"/>
<name>A0AAV5VUX2_9BILA</name>
<proteinExistence type="predicted"/>
<dbReference type="Proteomes" id="UP001432322">
    <property type="component" value="Unassembled WGS sequence"/>
</dbReference>
<comment type="caution">
    <text evidence="2">The sequence shown here is derived from an EMBL/GenBank/DDBJ whole genome shotgun (WGS) entry which is preliminary data.</text>
</comment>
<feature type="non-terminal residue" evidence="2">
    <location>
        <position position="1"/>
    </location>
</feature>
<feature type="transmembrane region" description="Helical" evidence="1">
    <location>
        <begin position="20"/>
        <end position="38"/>
    </location>
</feature>
<keyword evidence="3" id="KW-1185">Reference proteome</keyword>
<keyword evidence="1" id="KW-1133">Transmembrane helix</keyword>
<gene>
    <name evidence="2" type="ORF">PFISCL1PPCAC_14612</name>
</gene>
<evidence type="ECO:0000256" key="1">
    <source>
        <dbReference type="SAM" id="Phobius"/>
    </source>
</evidence>
<keyword evidence="1" id="KW-0472">Membrane</keyword>
<evidence type="ECO:0000313" key="3">
    <source>
        <dbReference type="Proteomes" id="UP001432322"/>
    </source>
</evidence>
<organism evidence="2 3">
    <name type="scientific">Pristionchus fissidentatus</name>
    <dbReference type="NCBI Taxonomy" id="1538716"/>
    <lineage>
        <taxon>Eukaryota</taxon>
        <taxon>Metazoa</taxon>
        <taxon>Ecdysozoa</taxon>
        <taxon>Nematoda</taxon>
        <taxon>Chromadorea</taxon>
        <taxon>Rhabditida</taxon>
        <taxon>Rhabditina</taxon>
        <taxon>Diplogasteromorpha</taxon>
        <taxon>Diplogasteroidea</taxon>
        <taxon>Neodiplogasteridae</taxon>
        <taxon>Pristionchus</taxon>
    </lineage>
</organism>
<sequence>LPPVYPFLVRCTVKGMNLVSSLLLFYIILVSTQSWVLYRKAHKQRLVCREEKEHENMTTPPDEIINERRSKRDIMIDPLQKEPVIFVGEGKSNTTWYVDDGDFDMVSDQLSQEEIASVKKKIIGMCINLISSDRSKKKRN</sequence>
<evidence type="ECO:0000313" key="2">
    <source>
        <dbReference type="EMBL" id="GMT23315.1"/>
    </source>
</evidence>
<accession>A0AAV5VUX2</accession>